<feature type="transmembrane region" description="Helical" evidence="1">
    <location>
        <begin position="223"/>
        <end position="243"/>
    </location>
</feature>
<feature type="transmembrane region" description="Helical" evidence="1">
    <location>
        <begin position="197"/>
        <end position="217"/>
    </location>
</feature>
<name>A0ABS1SR85_9MICO</name>
<accession>A0ABS1SR85</accession>
<reference evidence="3 4" key="1">
    <citation type="submission" date="2018-09" db="EMBL/GenBank/DDBJ databases">
        <title>Comparative genomics of Leucobacter spp.</title>
        <authorList>
            <person name="Reis A.C."/>
            <person name="Kolvenbach B.A."/>
            <person name="Corvini P.F.X."/>
            <person name="Nunes O.C."/>
        </authorList>
    </citation>
    <scope>NUCLEOTIDE SEQUENCE [LARGE SCALE GENOMIC DNA]</scope>
    <source>
        <strain evidence="3 4">L-1</strain>
    </source>
</reference>
<keyword evidence="1" id="KW-1133">Transmembrane helix</keyword>
<feature type="transmembrane region" description="Helical" evidence="1">
    <location>
        <begin position="104"/>
        <end position="126"/>
    </location>
</feature>
<dbReference type="Proteomes" id="UP001646141">
    <property type="component" value="Unassembled WGS sequence"/>
</dbReference>
<evidence type="ECO:0000256" key="1">
    <source>
        <dbReference type="SAM" id="Phobius"/>
    </source>
</evidence>
<keyword evidence="1" id="KW-0812">Transmembrane</keyword>
<evidence type="ECO:0000259" key="2">
    <source>
        <dbReference type="Pfam" id="PF07853"/>
    </source>
</evidence>
<feature type="transmembrane region" description="Helical" evidence="1">
    <location>
        <begin position="138"/>
        <end position="159"/>
    </location>
</feature>
<dbReference type="Pfam" id="PF07853">
    <property type="entry name" value="DUF1648"/>
    <property type="match status" value="1"/>
</dbReference>
<feature type="transmembrane region" description="Helical" evidence="1">
    <location>
        <begin position="63"/>
        <end position="83"/>
    </location>
</feature>
<dbReference type="RefSeq" id="WP_202381679.1">
    <property type="nucleotide sequence ID" value="NZ_BAAAMA010000002.1"/>
</dbReference>
<keyword evidence="4" id="KW-1185">Reference proteome</keyword>
<keyword evidence="1" id="KW-0472">Membrane</keyword>
<feature type="transmembrane region" description="Helical" evidence="1">
    <location>
        <begin position="18"/>
        <end position="39"/>
    </location>
</feature>
<sequence length="348" mass="35787">MSAAHHPELRRARRAARWVALVFPLALTTIATVLTFVWLPRLPDPAATHWSGIGGPDGFGPPWTFPALSAGVGLGLTLLLWFAAAGSSSVRGSGIPTWSGFNRLVAALSAGTVTMLQFLAVISAAIQLDLADARLAPPLGWTGLIGLALLPIVGAIAWAMQPAVTVGGGEASPGDGLELSAAERAVWYRTTRGSATFFVVLIGAAACVLGGGIWLLGDQLAEGWILVGVGALLWCAIPMTGMFRVRVDGSGIAVSSAVGWPAFRVPLADVAQAVAAPISPLGDFGGWGVRWAPGRMGVVLRAGEGIVVTRRDGRLFAVTVDDADTAAALLTGLKDRARGHDPELGGSA</sequence>
<evidence type="ECO:0000313" key="4">
    <source>
        <dbReference type="Proteomes" id="UP001646141"/>
    </source>
</evidence>
<feature type="domain" description="DUF1648" evidence="2">
    <location>
        <begin position="27"/>
        <end position="64"/>
    </location>
</feature>
<gene>
    <name evidence="3" type="ORF">D3226_06745</name>
</gene>
<proteinExistence type="predicted"/>
<evidence type="ECO:0000313" key="3">
    <source>
        <dbReference type="EMBL" id="MBL3689657.1"/>
    </source>
</evidence>
<protein>
    <submittedName>
        <fullName evidence="3">DUF1648 domain-containing protein</fullName>
    </submittedName>
</protein>
<dbReference type="EMBL" id="QYAD01000002">
    <property type="protein sequence ID" value="MBL3689657.1"/>
    <property type="molecule type" value="Genomic_DNA"/>
</dbReference>
<dbReference type="InterPro" id="IPR012867">
    <property type="entry name" value="DUF1648"/>
</dbReference>
<organism evidence="3 4">
    <name type="scientific">Leucobacter chromiireducens subsp. chromiireducens</name>
    <dbReference type="NCBI Taxonomy" id="660067"/>
    <lineage>
        <taxon>Bacteria</taxon>
        <taxon>Bacillati</taxon>
        <taxon>Actinomycetota</taxon>
        <taxon>Actinomycetes</taxon>
        <taxon>Micrococcales</taxon>
        <taxon>Microbacteriaceae</taxon>
        <taxon>Leucobacter</taxon>
    </lineage>
</organism>
<comment type="caution">
    <text evidence="3">The sequence shown here is derived from an EMBL/GenBank/DDBJ whole genome shotgun (WGS) entry which is preliminary data.</text>
</comment>